<dbReference type="RefSeq" id="WP_176604855.1">
    <property type="nucleotide sequence ID" value="NZ_LR794158.1"/>
</dbReference>
<dbReference type="InterPro" id="IPR033690">
    <property type="entry name" value="Adenylat_kinase_CS"/>
</dbReference>
<evidence type="ECO:0000256" key="3">
    <source>
        <dbReference type="ARBA" id="ARBA00022741"/>
    </source>
</evidence>
<comment type="function">
    <text evidence="5">Catalyzes the reversible transfer of the terminal phosphate group between ATP and AMP. Plays an important role in cellular energy homeostasis and in adenine nucleotide metabolism.</text>
</comment>
<dbReference type="PANTHER" id="PTHR23359">
    <property type="entry name" value="NUCLEOTIDE KINASE"/>
    <property type="match status" value="1"/>
</dbReference>
<dbReference type="SUPFAM" id="SSF52540">
    <property type="entry name" value="P-loop containing nucleoside triphosphate hydrolases"/>
    <property type="match status" value="1"/>
</dbReference>
<dbReference type="GO" id="GO:0004017">
    <property type="term" value="F:AMP kinase activity"/>
    <property type="evidence" value="ECO:0007669"/>
    <property type="project" value="UniProtKB-UniRule"/>
</dbReference>
<sequence length="207" mass="24253">MKIILLGAPGSGKGTQAELIKKKLNLHHISTGELIRKELDSNQEIKKIVKKGKLLDDEIILKFIEKNIKKINDILFDGFPRTLNQAISLTKKNIKIDYIIQIEIDEKNIIKRLKYRLTNKNKNYNIINIKQKIKNKDDLTGENLKKRNDDKIKIIKKRLLDHNTNTTEILNWYTNINTHLIKINGNNNVDDIFEKIINNIKFYEKNI</sequence>
<comment type="caution">
    <text evidence="5">Lacks conserved residue(s) required for the propagation of feature annotation.</text>
</comment>
<dbReference type="PRINTS" id="PR00094">
    <property type="entry name" value="ADENYLTKNASE"/>
</dbReference>
<dbReference type="GO" id="GO:0044209">
    <property type="term" value="P:AMP salvage"/>
    <property type="evidence" value="ECO:0007669"/>
    <property type="project" value="UniProtKB-UniRule"/>
</dbReference>
<evidence type="ECO:0000313" key="8">
    <source>
        <dbReference type="EMBL" id="CAB3976324.1"/>
    </source>
</evidence>
<keyword evidence="4 5" id="KW-0418">Kinase</keyword>
<dbReference type="NCBIfam" id="TIGR01351">
    <property type="entry name" value="adk"/>
    <property type="match status" value="1"/>
</dbReference>
<dbReference type="InterPro" id="IPR000850">
    <property type="entry name" value="Adenylat/UMP-CMP_kin"/>
</dbReference>
<comment type="subunit">
    <text evidence="5 7">Monomer.</text>
</comment>
<dbReference type="EMBL" id="LR794158">
    <property type="protein sequence ID" value="CAB3976324.1"/>
    <property type="molecule type" value="Genomic_DNA"/>
</dbReference>
<dbReference type="Gene3D" id="3.40.50.300">
    <property type="entry name" value="P-loop containing nucleotide triphosphate hydrolases"/>
    <property type="match status" value="1"/>
</dbReference>
<feature type="binding site" evidence="5">
    <location>
        <begin position="78"/>
        <end position="81"/>
    </location>
    <ligand>
        <name>AMP</name>
        <dbReference type="ChEBI" id="CHEBI:456215"/>
    </ligand>
</feature>
<feature type="binding site" evidence="5">
    <location>
        <position position="187"/>
    </location>
    <ligand>
        <name>ATP</name>
        <dbReference type="ChEBI" id="CHEBI:30616"/>
    </ligand>
</feature>
<dbReference type="KEGG" id="acil:ESZ_00107"/>
<dbReference type="Proteomes" id="UP000509549">
    <property type="component" value="Chromosome"/>
</dbReference>
<evidence type="ECO:0000256" key="4">
    <source>
        <dbReference type="ARBA" id="ARBA00022777"/>
    </source>
</evidence>
<feature type="binding site" evidence="5">
    <location>
        <position position="36"/>
    </location>
    <ligand>
        <name>AMP</name>
        <dbReference type="ChEBI" id="CHEBI:456215"/>
    </ligand>
</feature>
<dbReference type="UniPathway" id="UPA00588">
    <property type="reaction ID" value="UER00649"/>
</dbReference>
<evidence type="ECO:0000256" key="2">
    <source>
        <dbReference type="ARBA" id="ARBA00022727"/>
    </source>
</evidence>
<organism evidence="8 9">
    <name type="scientific">Candidatus Azoamicus ciliaticola</name>
    <dbReference type="NCBI Taxonomy" id="2652803"/>
    <lineage>
        <taxon>Bacteria</taxon>
        <taxon>Pseudomonadati</taxon>
        <taxon>Pseudomonadota</taxon>
        <taxon>Gammaproteobacteria</taxon>
        <taxon>Candidatus Azoamicaceae</taxon>
        <taxon>Candidatus Azoamicus</taxon>
    </lineage>
</organism>
<gene>
    <name evidence="5 8" type="primary">adk</name>
    <name evidence="8" type="ORF">ESZ_00107</name>
</gene>
<accession>A0A6J5JWC5</accession>
<feature type="binding site" evidence="5">
    <location>
        <begin position="10"/>
        <end position="15"/>
    </location>
    <ligand>
        <name>ATP</name>
        <dbReference type="ChEBI" id="CHEBI:30616"/>
    </ligand>
</feature>
<dbReference type="EC" id="2.7.4.3" evidence="5 7"/>
<dbReference type="InterPro" id="IPR027417">
    <property type="entry name" value="P-loop_NTPase"/>
</dbReference>
<comment type="subcellular location">
    <subcellularLocation>
        <location evidence="5 7">Cytoplasm</location>
    </subcellularLocation>
</comment>
<keyword evidence="3 5" id="KW-0547">Nucleotide-binding</keyword>
<feature type="binding site" evidence="5">
    <location>
        <position position="116"/>
    </location>
    <ligand>
        <name>ATP</name>
        <dbReference type="ChEBI" id="CHEBI:30616"/>
    </ligand>
</feature>
<keyword evidence="1 5" id="KW-0808">Transferase</keyword>
<dbReference type="GO" id="GO:0005737">
    <property type="term" value="C:cytoplasm"/>
    <property type="evidence" value="ECO:0007669"/>
    <property type="project" value="UniProtKB-SubCell"/>
</dbReference>
<comment type="pathway">
    <text evidence="5">Purine metabolism; AMP biosynthesis via salvage pathway; AMP from ADP: step 1/1.</text>
</comment>
<name>A0A6J5JWC5_9GAMM</name>
<keyword evidence="9" id="KW-1185">Reference proteome</keyword>
<evidence type="ECO:0000256" key="1">
    <source>
        <dbReference type="ARBA" id="ARBA00022679"/>
    </source>
</evidence>
<feature type="binding site" evidence="5">
    <location>
        <position position="158"/>
    </location>
    <ligand>
        <name>AMP</name>
        <dbReference type="ChEBI" id="CHEBI:456215"/>
    </ligand>
</feature>
<dbReference type="AlphaFoldDB" id="A0A6J5JWC5"/>
<evidence type="ECO:0000256" key="5">
    <source>
        <dbReference type="HAMAP-Rule" id="MF_00235"/>
    </source>
</evidence>
<reference evidence="8 9" key="1">
    <citation type="submission" date="2020-04" db="EMBL/GenBank/DDBJ databases">
        <authorList>
            <person name="Graf S J."/>
        </authorList>
    </citation>
    <scope>NUCLEOTIDE SEQUENCE [LARGE SCALE GENOMIC DNA]</scope>
    <source>
        <strain evidence="8">1</strain>
    </source>
</reference>
<comment type="similarity">
    <text evidence="5 6">Belongs to the adenylate kinase family.</text>
</comment>
<feature type="binding site" evidence="5">
    <location>
        <begin position="53"/>
        <end position="55"/>
    </location>
    <ligand>
        <name>AMP</name>
        <dbReference type="ChEBI" id="CHEBI:456215"/>
    </ligand>
</feature>
<dbReference type="GO" id="GO:0005524">
    <property type="term" value="F:ATP binding"/>
    <property type="evidence" value="ECO:0007669"/>
    <property type="project" value="UniProtKB-UniRule"/>
</dbReference>
<evidence type="ECO:0000256" key="6">
    <source>
        <dbReference type="RuleBase" id="RU003330"/>
    </source>
</evidence>
<feature type="binding site" evidence="5">
    <location>
        <position position="31"/>
    </location>
    <ligand>
        <name>AMP</name>
        <dbReference type="ChEBI" id="CHEBI:456215"/>
    </ligand>
</feature>
<dbReference type="PROSITE" id="PS00113">
    <property type="entry name" value="ADENYLATE_KINASE"/>
    <property type="match status" value="1"/>
</dbReference>
<dbReference type="Pfam" id="PF00406">
    <property type="entry name" value="ADK"/>
    <property type="match status" value="1"/>
</dbReference>
<keyword evidence="2 5" id="KW-0545">Nucleotide biosynthesis</keyword>
<dbReference type="InterPro" id="IPR006259">
    <property type="entry name" value="Adenyl_kin_sub"/>
</dbReference>
<feature type="binding site" evidence="5">
    <location>
        <position position="85"/>
    </location>
    <ligand>
        <name>AMP</name>
        <dbReference type="ChEBI" id="CHEBI:456215"/>
    </ligand>
</feature>
<keyword evidence="5" id="KW-0963">Cytoplasm</keyword>
<comment type="catalytic activity">
    <reaction evidence="5 7">
        <text>AMP + ATP = 2 ADP</text>
        <dbReference type="Rhea" id="RHEA:12973"/>
        <dbReference type="ChEBI" id="CHEBI:30616"/>
        <dbReference type="ChEBI" id="CHEBI:456215"/>
        <dbReference type="ChEBI" id="CHEBI:456216"/>
        <dbReference type="EC" id="2.7.4.3"/>
    </reaction>
</comment>
<dbReference type="CDD" id="cd01428">
    <property type="entry name" value="ADK"/>
    <property type="match status" value="1"/>
</dbReference>
<evidence type="ECO:0000256" key="7">
    <source>
        <dbReference type="RuleBase" id="RU003331"/>
    </source>
</evidence>
<feature type="binding site" evidence="5">
    <location>
        <position position="147"/>
    </location>
    <ligand>
        <name>AMP</name>
        <dbReference type="ChEBI" id="CHEBI:456215"/>
    </ligand>
</feature>
<keyword evidence="5 7" id="KW-0067">ATP-binding</keyword>
<evidence type="ECO:0000313" key="9">
    <source>
        <dbReference type="Proteomes" id="UP000509549"/>
    </source>
</evidence>
<dbReference type="HAMAP" id="MF_00235">
    <property type="entry name" value="Adenylate_kinase_Adk"/>
    <property type="match status" value="1"/>
</dbReference>
<comment type="domain">
    <text evidence="5">Consists of three domains, a large central CORE domain and two small peripheral domains, NMPbind and LID, which undergo movements during catalysis. The LID domain closes over the site of phosphoryl transfer upon ATP binding. Assembling and dissambling the active center during each catalytic cycle provides an effective means to prevent ATP hydrolysis.</text>
</comment>
<protein>
    <recommendedName>
        <fullName evidence="5 7">Adenylate kinase</fullName>
        <shortName evidence="5">AK</shortName>
        <ecNumber evidence="5 7">2.7.4.3</ecNumber>
    </recommendedName>
    <alternativeName>
        <fullName evidence="5">ATP-AMP transphosphorylase</fullName>
    </alternativeName>
    <alternativeName>
        <fullName evidence="5">ATP:AMP phosphotransferase</fullName>
    </alternativeName>
    <alternativeName>
        <fullName evidence="5">Adenylate monophosphate kinase</fullName>
    </alternativeName>
</protein>
<proteinExistence type="inferred from homology"/>